<dbReference type="InterPro" id="IPR006739">
    <property type="entry name" value="DUF603"/>
</dbReference>
<dbReference type="Proteomes" id="UP000536100">
    <property type="component" value="Unassembled WGS sequence"/>
</dbReference>
<comment type="caution">
    <text evidence="2">The sequence shown here is derived from an EMBL/GenBank/DDBJ whole genome shotgun (WGS) entry which is preliminary data.</text>
</comment>
<accession>A0A7W9ZL77</accession>
<name>A0A7W9ZL77_9SPIR</name>
<dbReference type="EMBL" id="JACHFB010000004">
    <property type="protein sequence ID" value="MBB6213487.1"/>
    <property type="molecule type" value="Genomic_DNA"/>
</dbReference>
<dbReference type="AlphaFoldDB" id="A0A7W9ZL77"/>
<evidence type="ECO:0000313" key="3">
    <source>
        <dbReference type="Proteomes" id="UP000536100"/>
    </source>
</evidence>
<organism evidence="2 3">
    <name type="scientific">Borreliella californiensis</name>
    <dbReference type="NCBI Taxonomy" id="373543"/>
    <lineage>
        <taxon>Bacteria</taxon>
        <taxon>Pseudomonadati</taxon>
        <taxon>Spirochaetota</taxon>
        <taxon>Spirochaetia</taxon>
        <taxon>Spirochaetales</taxon>
        <taxon>Borreliaceae</taxon>
        <taxon>Borreliella</taxon>
    </lineage>
</organism>
<reference evidence="2 3" key="1">
    <citation type="submission" date="2020-08" db="EMBL/GenBank/DDBJ databases">
        <title>Genomic Encyclopedia of Type Strains, Phase IV (KMG-IV): sequencing the most valuable type-strain genomes for metagenomic binning, comparative biology and taxonomic classification.</title>
        <authorList>
            <person name="Goeker M."/>
        </authorList>
    </citation>
    <scope>NUCLEOTIDE SEQUENCE [LARGE SCALE GENOMIC DNA]</scope>
    <source>
        <strain evidence="2 3">DSM 17989</strain>
    </source>
</reference>
<protein>
    <submittedName>
        <fullName evidence="2">Uncharacterized protein</fullName>
    </submittedName>
</protein>
<evidence type="ECO:0000313" key="1">
    <source>
        <dbReference type="EMBL" id="MBB6213487.1"/>
    </source>
</evidence>
<dbReference type="Pfam" id="PF04645">
    <property type="entry name" value="DUF603"/>
    <property type="match status" value="1"/>
</dbReference>
<evidence type="ECO:0000313" key="2">
    <source>
        <dbReference type="EMBL" id="MBB6213578.1"/>
    </source>
</evidence>
<dbReference type="EMBL" id="JACHFB010000004">
    <property type="protein sequence ID" value="MBB6213578.1"/>
    <property type="molecule type" value="Genomic_DNA"/>
</dbReference>
<gene>
    <name evidence="1" type="ORF">HNP67_000982</name>
    <name evidence="2" type="ORF">HNP67_001073</name>
</gene>
<proteinExistence type="predicted"/>
<sequence length="52" mass="6480">MKRAKRSFDDYAVYFREESLDYREIAVKLGVFKVNVWKMRQKWERGETYINE</sequence>